<evidence type="ECO:0000256" key="3">
    <source>
        <dbReference type="ARBA" id="ARBA00022801"/>
    </source>
</evidence>
<reference evidence="7 9" key="2">
    <citation type="submission" date="2019-03" db="EMBL/GenBank/DDBJ databases">
        <title>Genomics of glacier-inhabiting Cryobacterium strains.</title>
        <authorList>
            <person name="Liu Q."/>
            <person name="Xin Y.-H."/>
        </authorList>
    </citation>
    <scope>NUCLEOTIDE SEQUENCE [LARGE SCALE GENOMIC DNA]</scope>
    <source>
        <strain evidence="7 9">Hh34</strain>
    </source>
</reference>
<dbReference type="InterPro" id="IPR051601">
    <property type="entry name" value="Serine_prot/Carboxylest_S33"/>
</dbReference>
<dbReference type="AlphaFoldDB" id="A0A1I3AWQ7"/>
<name>A0A1I3AWQ7_9MICO</name>
<sequence>MNRSIRALSATAAALALTLILSGCSAWFATDAGPAESTPTGEQVDSDLAPFYSQVLQWDGCGDGLQCAEASAPLSYGDPAAGEISLALVRHVATGNDRIGSLLVNPGGPGGSGYDFVADSLDYATDKKLQASFDIVGFDPRGVGRSSAVSCYDSAEMDEYLYGLTEAKRGTDAWIAQLAASSDAFAAACADETGPLLGTVDTQSAARDLDLLRAALGDTELNFLGYSYGTFLGATYAELFPEKVGRFVLDGAVDPSTSNFEVTKTQAVGFENALRAYLADCVTGEDCPFRGSVDNALTTIGALMASVDASPITATDGRQLGASALLTAIIYPLYQATAWPQLSVMFDTVMHGSADGAFQFADAYNGRDADGNYSDNSTESFMAINCIDYAYNADPASMRAQAAELAEAAPVIGPYMSFGDIGCANWPYTFTGERDEIHAAGAAPILVVGTTNDPATPYVWAQQLAEQLDSGTLVTYTGEGHTAYNKSNSCVNDAVDSYLVDGIVPAADPQC</sequence>
<dbReference type="PANTHER" id="PTHR43248">
    <property type="entry name" value="2-SUCCINYL-6-HYDROXY-2,4-CYCLOHEXADIENE-1-CARBOXYLATE SYNTHASE"/>
    <property type="match status" value="1"/>
</dbReference>
<feature type="chain" id="PRO_5038347973" evidence="4">
    <location>
        <begin position="29"/>
        <end position="511"/>
    </location>
</feature>
<evidence type="ECO:0000256" key="2">
    <source>
        <dbReference type="ARBA" id="ARBA00022729"/>
    </source>
</evidence>
<dbReference type="STRING" id="995038.SAMN05216274_107185"/>
<protein>
    <submittedName>
        <fullName evidence="6 7">Alpha/beta hydrolase</fullName>
    </submittedName>
</protein>
<dbReference type="SUPFAM" id="SSF53474">
    <property type="entry name" value="alpha/beta-Hydrolases"/>
    <property type="match status" value="1"/>
</dbReference>
<dbReference type="Gene3D" id="3.40.50.1820">
    <property type="entry name" value="alpha/beta hydrolase"/>
    <property type="match status" value="1"/>
</dbReference>
<dbReference type="PROSITE" id="PS51257">
    <property type="entry name" value="PROKAR_LIPOPROTEIN"/>
    <property type="match status" value="1"/>
</dbReference>
<feature type="signal peptide" evidence="4">
    <location>
        <begin position="1"/>
        <end position="28"/>
    </location>
</feature>
<evidence type="ECO:0000256" key="1">
    <source>
        <dbReference type="ARBA" id="ARBA00010088"/>
    </source>
</evidence>
<feature type="domain" description="Peptidase S33 tripeptidyl aminopeptidase-like C-terminal" evidence="5">
    <location>
        <begin position="409"/>
        <end position="511"/>
    </location>
</feature>
<dbReference type="EMBL" id="FOPW01000007">
    <property type="protein sequence ID" value="SFH54525.1"/>
    <property type="molecule type" value="Genomic_DNA"/>
</dbReference>
<dbReference type="InterPro" id="IPR029058">
    <property type="entry name" value="AB_hydrolase_fold"/>
</dbReference>
<dbReference type="InterPro" id="IPR013595">
    <property type="entry name" value="Pept_S33_TAP-like_C"/>
</dbReference>
<evidence type="ECO:0000259" key="5">
    <source>
        <dbReference type="Pfam" id="PF08386"/>
    </source>
</evidence>
<evidence type="ECO:0000313" key="8">
    <source>
        <dbReference type="Proteomes" id="UP000199681"/>
    </source>
</evidence>
<keyword evidence="2 4" id="KW-0732">Signal</keyword>
<evidence type="ECO:0000313" key="9">
    <source>
        <dbReference type="Proteomes" id="UP000297963"/>
    </source>
</evidence>
<dbReference type="EMBL" id="SOFE01000004">
    <property type="protein sequence ID" value="TFB87925.1"/>
    <property type="molecule type" value="Genomic_DNA"/>
</dbReference>
<dbReference type="Proteomes" id="UP000297963">
    <property type="component" value="Unassembled WGS sequence"/>
</dbReference>
<dbReference type="Proteomes" id="UP000199681">
    <property type="component" value="Unassembled WGS sequence"/>
</dbReference>
<dbReference type="PANTHER" id="PTHR43248:SF29">
    <property type="entry name" value="TRIPEPTIDYL AMINOPEPTIDASE"/>
    <property type="match status" value="1"/>
</dbReference>
<accession>A0A1I3AWQ7</accession>
<proteinExistence type="inferred from homology"/>
<evidence type="ECO:0000256" key="4">
    <source>
        <dbReference type="SAM" id="SignalP"/>
    </source>
</evidence>
<organism evidence="7 9">
    <name type="scientific">Cryobacterium levicorallinum</name>
    <dbReference type="NCBI Taxonomy" id="995038"/>
    <lineage>
        <taxon>Bacteria</taxon>
        <taxon>Bacillati</taxon>
        <taxon>Actinomycetota</taxon>
        <taxon>Actinomycetes</taxon>
        <taxon>Micrococcales</taxon>
        <taxon>Microbacteriaceae</taxon>
        <taxon>Cryobacterium</taxon>
    </lineage>
</organism>
<evidence type="ECO:0000313" key="7">
    <source>
        <dbReference type="EMBL" id="TFB87925.1"/>
    </source>
</evidence>
<dbReference type="GO" id="GO:0016787">
    <property type="term" value="F:hydrolase activity"/>
    <property type="evidence" value="ECO:0007669"/>
    <property type="project" value="UniProtKB-KW"/>
</dbReference>
<dbReference type="Pfam" id="PF08386">
    <property type="entry name" value="Abhydrolase_4"/>
    <property type="match status" value="1"/>
</dbReference>
<evidence type="ECO:0000313" key="6">
    <source>
        <dbReference type="EMBL" id="SFH54525.1"/>
    </source>
</evidence>
<comment type="similarity">
    <text evidence="1">Belongs to the peptidase S33 family.</text>
</comment>
<keyword evidence="8" id="KW-1185">Reference proteome</keyword>
<comment type="caution">
    <text evidence="7">The sequence shown here is derived from an EMBL/GenBank/DDBJ whole genome shotgun (WGS) entry which is preliminary data.</text>
</comment>
<dbReference type="RefSeq" id="WP_092449766.1">
    <property type="nucleotide sequence ID" value="NZ_BKAC01000006.1"/>
</dbReference>
<gene>
    <name evidence="7" type="ORF">E3O11_02240</name>
    <name evidence="6" type="ORF">SAMN05216274_107185</name>
</gene>
<keyword evidence="3 7" id="KW-0378">Hydrolase</keyword>
<reference evidence="6 8" key="1">
    <citation type="submission" date="2016-10" db="EMBL/GenBank/DDBJ databases">
        <authorList>
            <person name="Varghese N."/>
            <person name="Submissions S."/>
        </authorList>
    </citation>
    <scope>NUCLEOTIDE SEQUENCE [LARGE SCALE GENOMIC DNA]</scope>
    <source>
        <strain evidence="6 8">GMCC 1.11211</strain>
    </source>
</reference>